<evidence type="ECO:0008006" key="3">
    <source>
        <dbReference type="Google" id="ProtNLM"/>
    </source>
</evidence>
<feature type="signal peptide" evidence="1">
    <location>
        <begin position="1"/>
        <end position="27"/>
    </location>
</feature>
<dbReference type="AlphaFoldDB" id="A0A060NUA6"/>
<gene>
    <name evidence="2" type="primary">cya22</name>
</gene>
<protein>
    <recommendedName>
        <fullName evidence="3">Lipoprotein</fullName>
    </recommendedName>
</protein>
<dbReference type="PROSITE" id="PS51257">
    <property type="entry name" value="PROKAR_LIPOPROTEIN"/>
    <property type="match status" value="1"/>
</dbReference>
<evidence type="ECO:0000313" key="2">
    <source>
        <dbReference type="EMBL" id="BAO84895.1"/>
    </source>
</evidence>
<proteinExistence type="predicted"/>
<keyword evidence="1" id="KW-0732">Signal</keyword>
<accession>A0A060NUA6</accession>
<reference evidence="2" key="1">
    <citation type="journal article" date="2013" name="Chem. Biol.">
        <title>Core assembly mechanism of quinocarcin/SF-1739: bimodular complex nonribosomal peptide synthetases for sequential mannich-type reactions.</title>
        <authorList>
            <person name="Hiratsuka T."/>
            <person name="Koketsu K."/>
            <person name="Minami A."/>
            <person name="Kaneko S."/>
            <person name="Yamazaki C."/>
            <person name="Watanabe K."/>
            <person name="Oguri H."/>
            <person name="Oikawa H."/>
        </authorList>
    </citation>
    <scope>NUCLEOTIDE SEQUENCE</scope>
    <source>
        <strain evidence="2">SF-1739</strain>
    </source>
</reference>
<feature type="chain" id="PRO_5039646997" description="Lipoprotein" evidence="1">
    <location>
        <begin position="28"/>
        <end position="170"/>
    </location>
</feature>
<dbReference type="EMBL" id="AB819397">
    <property type="protein sequence ID" value="BAO84895.1"/>
    <property type="molecule type" value="Genomic_DNA"/>
</dbReference>
<sequence>MSRQPARRAWTAAALACACLGLVSCGASPDSAVRASDAADTPACKVLRPLAVEFGLGEPSVSQMSGEGCTAHSHEFGTLTVLLRDRPLEDTVTGQGERSTMRFGGHDAVMLMGSLDGVCKIFLDAGEKSTVELRLGRTTAMTPQVCTSLKKATAKVADGLTPRPSASVAG</sequence>
<name>A0A060NUA6_PETGR</name>
<organism evidence="2">
    <name type="scientific">Peterkaempfera griseoplana</name>
    <name type="common">Streptacidiphilus griseoplanus</name>
    <dbReference type="NCBI Taxonomy" id="66896"/>
    <lineage>
        <taxon>Bacteria</taxon>
        <taxon>Bacillati</taxon>
        <taxon>Actinomycetota</taxon>
        <taxon>Actinomycetes</taxon>
        <taxon>Kitasatosporales</taxon>
        <taxon>Streptomycetaceae</taxon>
        <taxon>Peterkaempfera</taxon>
    </lineage>
</organism>
<evidence type="ECO:0000256" key="1">
    <source>
        <dbReference type="SAM" id="SignalP"/>
    </source>
</evidence>